<dbReference type="Pfam" id="PF01833">
    <property type="entry name" value="TIG"/>
    <property type="match status" value="1"/>
</dbReference>
<dbReference type="InterPro" id="IPR002909">
    <property type="entry name" value="IPT_dom"/>
</dbReference>
<proteinExistence type="predicted"/>
<protein>
    <recommendedName>
        <fullName evidence="2">IPT/TIG domain-containing protein</fullName>
    </recommendedName>
</protein>
<feature type="domain" description="IPT/TIG" evidence="2">
    <location>
        <begin position="492"/>
        <end position="600"/>
    </location>
</feature>
<dbReference type="InterPro" id="IPR025883">
    <property type="entry name" value="Cadherin-like_domain"/>
</dbReference>
<feature type="repeat" description="Filamin" evidence="1">
    <location>
        <begin position="3535"/>
        <end position="3623"/>
    </location>
</feature>
<reference evidence="3 4" key="1">
    <citation type="journal article" date="2014" name="Nat. Commun.">
        <title>Klebsormidium flaccidum genome reveals primary factors for plant terrestrial adaptation.</title>
        <authorList>
            <person name="Hori K."/>
            <person name="Maruyama F."/>
            <person name="Fujisawa T."/>
            <person name="Togashi T."/>
            <person name="Yamamoto N."/>
            <person name="Seo M."/>
            <person name="Sato S."/>
            <person name="Yamada T."/>
            <person name="Mori H."/>
            <person name="Tajima N."/>
            <person name="Moriyama T."/>
            <person name="Ikeuchi M."/>
            <person name="Watanabe M."/>
            <person name="Wada H."/>
            <person name="Kobayashi K."/>
            <person name="Saito M."/>
            <person name="Masuda T."/>
            <person name="Sasaki-Sekimoto Y."/>
            <person name="Mashiguchi K."/>
            <person name="Awai K."/>
            <person name="Shimojima M."/>
            <person name="Masuda S."/>
            <person name="Iwai M."/>
            <person name="Nobusawa T."/>
            <person name="Narise T."/>
            <person name="Kondo S."/>
            <person name="Saito H."/>
            <person name="Sato R."/>
            <person name="Murakawa M."/>
            <person name="Ihara Y."/>
            <person name="Oshima-Yamada Y."/>
            <person name="Ohtaka K."/>
            <person name="Satoh M."/>
            <person name="Sonobe K."/>
            <person name="Ishii M."/>
            <person name="Ohtani R."/>
            <person name="Kanamori-Sato M."/>
            <person name="Honoki R."/>
            <person name="Miyazaki D."/>
            <person name="Mochizuki H."/>
            <person name="Umetsu J."/>
            <person name="Higashi K."/>
            <person name="Shibata D."/>
            <person name="Kamiya Y."/>
            <person name="Sato N."/>
            <person name="Nakamura Y."/>
            <person name="Tabata S."/>
            <person name="Ida S."/>
            <person name="Kurokawa K."/>
            <person name="Ohta H."/>
        </authorList>
    </citation>
    <scope>NUCLEOTIDE SEQUENCE [LARGE SCALE GENOMIC DNA]</scope>
    <source>
        <strain evidence="3 4">NIES-2285</strain>
    </source>
</reference>
<evidence type="ECO:0000256" key="1">
    <source>
        <dbReference type="PROSITE-ProRule" id="PRU00087"/>
    </source>
</evidence>
<evidence type="ECO:0000259" key="2">
    <source>
        <dbReference type="SMART" id="SM00429"/>
    </source>
</evidence>
<name>A0A1Y1IET8_KLENI</name>
<dbReference type="SMART" id="SM00429">
    <property type="entry name" value="IPT"/>
    <property type="match status" value="3"/>
</dbReference>
<accession>A0A1Y1IET8</accession>
<evidence type="ECO:0000313" key="4">
    <source>
        <dbReference type="Proteomes" id="UP000054558"/>
    </source>
</evidence>
<dbReference type="InterPro" id="IPR013783">
    <property type="entry name" value="Ig-like_fold"/>
</dbReference>
<dbReference type="SMART" id="SM00557">
    <property type="entry name" value="IG_FLMN"/>
    <property type="match status" value="1"/>
</dbReference>
<organism evidence="3 4">
    <name type="scientific">Klebsormidium nitens</name>
    <name type="common">Green alga</name>
    <name type="synonym">Ulothrix nitens</name>
    <dbReference type="NCBI Taxonomy" id="105231"/>
    <lineage>
        <taxon>Eukaryota</taxon>
        <taxon>Viridiplantae</taxon>
        <taxon>Streptophyta</taxon>
        <taxon>Klebsormidiophyceae</taxon>
        <taxon>Klebsormidiales</taxon>
        <taxon>Klebsormidiaceae</taxon>
        <taxon>Klebsormidium</taxon>
    </lineage>
</organism>
<dbReference type="InterPro" id="IPR014756">
    <property type="entry name" value="Ig_E-set"/>
</dbReference>
<dbReference type="EMBL" id="DF237384">
    <property type="protein sequence ID" value="GAQ88512.1"/>
    <property type="molecule type" value="Genomic_DNA"/>
</dbReference>
<dbReference type="OrthoDB" id="342730at2759"/>
<dbReference type="Pfam" id="PF12733">
    <property type="entry name" value="Cadherin-like"/>
    <property type="match status" value="8"/>
</dbReference>
<dbReference type="Gene3D" id="2.60.40.10">
    <property type="entry name" value="Immunoglobulins"/>
    <property type="match status" value="10"/>
</dbReference>
<feature type="domain" description="IPT/TIG" evidence="2">
    <location>
        <begin position="2382"/>
        <end position="2489"/>
    </location>
</feature>
<dbReference type="SUPFAM" id="SSF81296">
    <property type="entry name" value="E set domains"/>
    <property type="match status" value="1"/>
</dbReference>
<dbReference type="Pfam" id="PF00630">
    <property type="entry name" value="Filamin"/>
    <property type="match status" value="1"/>
</dbReference>
<dbReference type="InterPro" id="IPR017868">
    <property type="entry name" value="Filamin/ABP280_repeat-like"/>
</dbReference>
<keyword evidence="4" id="KW-1185">Reference proteome</keyword>
<sequence>MSASLANISLNAIPLLPPFDPSVQVYSANVSADVSQVNVSIVPGVLGSSIKVNGTLLQYGCANGTDCNNTATLRISYAGLNTYAITVDSPNGLNQTVYQILIYSAPATDICRRRPFPPPARTAACINGVATFAGPTTGGTRVGVHYPYGPLPSAKAAYSSVGIARLKPPTCAFGETLTVGSYAWEGDYITCYSPPQDEPRTVELRISFDGNTFTASGLTFSYYAPFEALSVTTEPAALYVGAIFKARVSLTGPVFGPAFTDFAGADQTGRCQMPGSISRASYVPANGTGGPPSLYCEALVPYYFGAGQYSLQVSLNEWDYVPVPQPLSFAPFNASGSGYNRLPNAGVRWQSNVPYNESLCLSYPVGPDIDDATLSQLACDQGGLSPAFDPSVFAYTASVPSNVTQVFLTLAPAVIGATITINGSLLAVACADGFLVNSTITLPIAYAGANNFVIEVTALDGIHRALYSVSVFSAPEPGLVACPKAYASQPRSACMQSIVPVVGPISGGTTVTIRFPYNQLPLGPVNWWDWWSNSNYGSGVKKPVCRFGRSLVTGAYGTDGTSITCVAPPWDETAPSRTVALSFSLDGVSFSTAGANFHYHVPFTAAAVTAPRVPVSLGSLFEALVPLDNAPFAADFTDYAGISATATCDIQAYPRMPAVLIPPGPNQTLPVFRCVGNSQLGIEVGTYNLHISLTGQDSVTVRKPIVFSAPGGPPVGDTGFYANAQPRPLPPSPGFCVSYLVGATSANVSLSALAFSEGLFPAFDPGLRSYSSRVAFNVTEVTIIVLPSVVGGSVSVNGRPLGVTCVNKTIAHNVFTAAVPYAGNNRFTVEVTAPDGINRAAYTIDVYADLAPVPAVCQKPYAPQFTTACLQKIYPGVGPTTGGTLVQLQFSSGSFSYLYSVPTVYSPGDWQWRQLWTVKQPVCAFGNQTVPGTLNGDSAVTCTSPPAANGAPETVALTFSLDGRTFSSTGATFTYHTPYQAVGFDGLPSTLYLGKAYQVHIRLQGLLLPDAFTNFDLISLTTMCQFEGMRTGAAFLPGDGNGSDPMVSCAFLAPGYFQPGPHSLSLSLTGQDFATVLQSLVLTTPNDTSSYYYWWSYLPGPYYNQGLQLPSSAGYCVSYSSAPDALNASLTSLDLGGVALSPPFSPSILQYTASVTSALDAVNVTLLPAALGARVRASGGVLEPDCASGAPGGNALVFPVQYVGKNNLTIEVTSASGLSQAVYYVNVYAAPADRTCQVKPYAPSVPRSACLQSIFPSSGPASGRTRVTFNFPCGQLPSNMGRDGFWDVKLPICSFGGRQVTGMYDWGWGCSLWCSSPAWDQNASAESVEVTFSFNGGRTFSKAGAIFSYYIPFNPTLSSVPDAIVLGTTFYIEVSLSGPVFGANFTGYDAFAPACRLPNLWGLVVPATFITNGTTPALGCTLATQYYMNPGSFILEVSLNGYDFVACPERLNIVPSNNTNWNYNWVPGWQSPPALPSAPGRCVPFVGDPENVDASLLSIVVGNETVPNPVRIFPMFFQADYMQSSAYFGTVPAAADEIMLTAVPAIAGVNVTLDGVPLALSCENGELAGNSISAAIPHSGLNWFRFYVTALDGIHELGYRLDIFAEPPLGPGSCPRPYKLTSQTSCLQRLSPLVGPVAGGTQVFVGLSGGLPSFAANYYWGWGSDSGSQFKPPVCRFGSQAVNGTYTQGCSSGWCGGGVLCDTPAVKAPMGGQTVPVTISFDGATFTARNATFTYYAPFTARAVTNLSSPPCIGVPFEAVVPLDGLLFPPDFTYSDLLRGSSSPASCDLEGTLSVAEYWPPTAHQIKPEIRCTTMAQSWLSPGPHTLRVSLNGRDYVAVQTPLSFSAANESVNGWVPGPSWYQNGLQLDSSDPGYCLSYLSGPGSANTTLASVSLAPANLTSDFTPDVRNYAARVSWDVSQVAIRVAASVVGAAVRINGSPVDVRCSNRTLSNNTFPAPILFTGTNAFTIEVTAPNRISRSLYTLNIESDPAPVPGPCQKPYAPQITTACLQQIFPGVGPARGGTQVRLQFPYGQLPLGYPNWWNWGSYGTDAKLPLCAFGDLVVNGSYGYDGTSIVCPSPAWPASEPPETVAVSFSLDGAVFSTLGATFTYYAPFAPGTVTGLPPTLYTGAAYQASIPLGKTVFPTDFTDYDLVGLSATCNLDGTTSAAQILPEVFSDGSLALSCTVFAPWYYQPGPHTLQVSLDGMNYSPLPAPIFFTAPNETTYGWPYYRTPNWNQGRQLYGPGYCTGYRTGPTAADSSLGTLAVDQGALLPDFNPATRAYAINVTADVTEINLTLLPGAPRGAVVEVNGVPVNISCAGNETAGNVFSAAVHYVGLNAFVITVTAPDNIHQTAYRLDVYAARAGNVCAERAYAPAARAAACMQGVAPSLGPVTGGTRVAVHFPYGQLPLGSFRGYWEQWASFGAKARRPVCTFGDQRVEGSYGTEGTTILCVSPPLEDQSQPVTVDLTFSLDGRVFTRTGATFTYYANFQPAMVAALPSSVAVSDLVTAVIPLPSPLFDATFSDFARVNSSAACLLQPGSTSAAAYFSPDSAHDTPTLRCLLKLWMGPQPGQCALQVALNGQDYTPVLQPLMFSVWTGNSENWWQRPPAPGNQVWPLPAASTDPCISYEIGAPFIDATLANLTLVAGVWLSPDFQADVLSYSISVPSTVNEVTLTVTPNVVGQTVLINGAELFATCANGSLVGNVFKAATPYIATNNITIEVVAQNGIHRYLYTVLVQSQPSNSPALCQKDSAPSVGSACLQSIFPKAGPVGGGTRVVLRFPQGQLPLAAGSYGYSWYTAASTVKNPVCAFGGQKVQGYYGGDGSTIYCNAPAWDPTTGARTVPVWFSFDGSSFTIYGPKYTYYDAVTVTGAATVPASPTIASYFTATVTLSGDLSPEDPSTLSPACRFLGYQYPATVSPAVLNGSAPTLRCVCVAWPYYPPSEFDLEVSLNGQDFVLAPSPVSLGPQLPDSSWSGFNMPTVFPQDVPGHYPPGVCLTYRSGLGAANATLASLSLDSGYLNPAFNPGQTYYWTSLPTDVAEVTLAFEPGTKGATVTANGTPISATCAEGAVANNTFPVSISHSAPTQVSVVVLAPDGISERVYYVTIYSEVWSTPGGQPGMGPYPSPMDPFAPPAMSPPTPFSGPARVYVRSYGPGLSSYGGGIKLSVVLERPAGEMAPHAEGWYYCQFDSVVVFADSFQDNPSVPNVWTVTFVVPPLPRGNMVAKLAISEDGFNFQDFGVFQYHEPLHIASFAPAMGSTAGRREVQFSVASSLLIYSSATAERLQPACKFGNITVPGTFHQPYASEDSSPHISCVGPASQPGFARLAVSLNGQEWAPVTGRYHFVQMLEDPDMPGRCFYGHEFYDDCDSPYPCFEGAPAMAPRPQAFASAPAPGPPFTFLPPPGFNGTLSEPLTVVEVLPAAAGAYLQLICTAPDGQPTVGALFAAALTSFPEGDAPAQPLFVSYPADLPGDYAIDVSVRSGGVYSFSVYRCFAPACEDVQTGALSSPVAVFQGSFSVVPGPLSHNMTTASLASGAYAGAAVNITIRARDANGLLRTQGGDSTHFAARIEPAVAWPPNVTDHGDGTYLVSFVPVLVGEHTVTLLIDEEPFAFFKFDTLLDSRDAAKFFLAGPRTAAAGQNLTFSVRPLFDHYLTVNSFSINVTSTNSLKAVASLDDASCRDGTARASVDCVFTLNATQSGTYAVSVYLSSEEVTSSPASFVILPGPPSVLRSSVTGSAQAAAGDAAAYAVRLMDFFGNAITADVVLEFSGPTPASVPQLIPAAYNGSQAVYTAKAFLSARGSYNITAKAVVAADNGGGSLGVSSLPFGQPLIVKPGPLNATRVRESLQGPALQDAAAGAPLSIIAYPLDAYNNPLGPTETGGVAMRVIVRNGSDVTLVDQALSWADGDTVLKGGRIFLTAAGAYNVSVVLSIGDSPSSLVYNKSITVTAAEWVLAQTRVFGLASVRAGDLGTFQVQLRDAYGNAAPGDASLFNTSYLGLLPDNAQKLVLGSDMTVKSGAQAGLFTFSYRGTVAGQYGIHLALRMESVPGVDALGNLVITPGFAASVTSTVRGTGLQDGMALNARSLYLTVYDT</sequence>
<dbReference type="PROSITE" id="PS50194">
    <property type="entry name" value="FILAMIN_REPEAT"/>
    <property type="match status" value="1"/>
</dbReference>
<dbReference type="Proteomes" id="UP000054558">
    <property type="component" value="Unassembled WGS sequence"/>
</dbReference>
<dbReference type="STRING" id="105231.A0A1Y1IET8"/>
<gene>
    <name evidence="3" type="ORF">KFL_004350020</name>
</gene>
<evidence type="ECO:0000313" key="3">
    <source>
        <dbReference type="EMBL" id="GAQ88512.1"/>
    </source>
</evidence>
<dbReference type="InterPro" id="IPR001298">
    <property type="entry name" value="Filamin/ABP280_rpt"/>
</dbReference>
<feature type="domain" description="IPT/TIG" evidence="2">
    <location>
        <begin position="862"/>
        <end position="976"/>
    </location>
</feature>